<dbReference type="RefSeq" id="WP_342552689.1">
    <property type="nucleotide sequence ID" value="NZ_CP159992.1"/>
</dbReference>
<accession>A0AAU8NF00</accession>
<feature type="transmembrane region" description="Helical" evidence="1">
    <location>
        <begin position="62"/>
        <end position="79"/>
    </location>
</feature>
<protein>
    <submittedName>
        <fullName evidence="2">Uncharacterized protein</fullName>
    </submittedName>
</protein>
<keyword evidence="1" id="KW-0812">Transmembrane</keyword>
<keyword evidence="1" id="KW-1133">Transmembrane helix</keyword>
<evidence type="ECO:0000256" key="1">
    <source>
        <dbReference type="SAM" id="Phobius"/>
    </source>
</evidence>
<sequence length="115" mass="13039">MVSDDRMHSKRGRFVLQGNRVRLISSFLFSIIIGVVYACLIVNETTMGYIHNILPSTDGPDLYQYLPIIVPAAVFSYLVQRRHMIFIENISFSCIQAITAFLSLAASLMVVMIFF</sequence>
<name>A0AAU8NF00_9BACL</name>
<dbReference type="AlphaFoldDB" id="A0AAU8NF00"/>
<proteinExistence type="predicted"/>
<evidence type="ECO:0000313" key="2">
    <source>
        <dbReference type="EMBL" id="XCP95553.1"/>
    </source>
</evidence>
<reference evidence="2" key="1">
    <citation type="submission" date="2024-05" db="EMBL/GenBank/DDBJ databases">
        <title>Draft genome assemblies of 36 bacteria isolated from hibernating arctic ground squirrels.</title>
        <authorList>
            <person name="McKee H."/>
            <person name="Mullen L."/>
            <person name="Drown D.M."/>
            <person name="Duddleston K.N."/>
        </authorList>
    </citation>
    <scope>NUCLEOTIDE SEQUENCE</scope>
    <source>
        <strain evidence="2">AN1007</strain>
    </source>
</reference>
<feature type="transmembrane region" description="Helical" evidence="1">
    <location>
        <begin position="91"/>
        <end position="114"/>
    </location>
</feature>
<dbReference type="EMBL" id="CP159992">
    <property type="protein sequence ID" value="XCP95553.1"/>
    <property type="molecule type" value="Genomic_DNA"/>
</dbReference>
<gene>
    <name evidence="2" type="ORF">ABXS70_02120</name>
</gene>
<feature type="transmembrane region" description="Helical" evidence="1">
    <location>
        <begin position="21"/>
        <end position="42"/>
    </location>
</feature>
<keyword evidence="1" id="KW-0472">Membrane</keyword>
<organism evidence="2">
    <name type="scientific">Paenibacillus sp. AN1007</name>
    <dbReference type="NCBI Taxonomy" id="3151385"/>
    <lineage>
        <taxon>Bacteria</taxon>
        <taxon>Bacillati</taxon>
        <taxon>Bacillota</taxon>
        <taxon>Bacilli</taxon>
        <taxon>Bacillales</taxon>
        <taxon>Paenibacillaceae</taxon>
        <taxon>Paenibacillus</taxon>
    </lineage>
</organism>